<evidence type="ECO:0000313" key="4">
    <source>
        <dbReference type="Proteomes" id="UP000886520"/>
    </source>
</evidence>
<protein>
    <recommendedName>
        <fullName evidence="5">Pentatricopeptide repeat-containing protein</fullName>
    </recommendedName>
</protein>
<proteinExistence type="predicted"/>
<accession>A0A9D4U5J1</accession>
<dbReference type="PROSITE" id="PS51375">
    <property type="entry name" value="PPR"/>
    <property type="match status" value="1"/>
</dbReference>
<dbReference type="InterPro" id="IPR011990">
    <property type="entry name" value="TPR-like_helical_dom_sf"/>
</dbReference>
<dbReference type="GO" id="GO:0003723">
    <property type="term" value="F:RNA binding"/>
    <property type="evidence" value="ECO:0007669"/>
    <property type="project" value="InterPro"/>
</dbReference>
<keyword evidence="4" id="KW-1185">Reference proteome</keyword>
<sequence length="68" mass="7435">MPFQDTVSWTSMVVALYHNEKYYEALCLYDGMQGAGVGPNNMAFVPALNACPSLQALEEGQSIQHHCG</sequence>
<gene>
    <name evidence="3" type="ORF">GOP47_0023927</name>
</gene>
<dbReference type="GO" id="GO:0009451">
    <property type="term" value="P:RNA modification"/>
    <property type="evidence" value="ECO:0007669"/>
    <property type="project" value="InterPro"/>
</dbReference>
<dbReference type="EMBL" id="JABFUD020000023">
    <property type="protein sequence ID" value="KAI5061422.1"/>
    <property type="molecule type" value="Genomic_DNA"/>
</dbReference>
<evidence type="ECO:0008006" key="5">
    <source>
        <dbReference type="Google" id="ProtNLM"/>
    </source>
</evidence>
<comment type="caution">
    <text evidence="3">The sequence shown here is derived from an EMBL/GenBank/DDBJ whole genome shotgun (WGS) entry which is preliminary data.</text>
</comment>
<dbReference type="NCBIfam" id="TIGR00756">
    <property type="entry name" value="PPR"/>
    <property type="match status" value="1"/>
</dbReference>
<dbReference type="Gene3D" id="1.25.40.10">
    <property type="entry name" value="Tetratricopeptide repeat domain"/>
    <property type="match status" value="1"/>
</dbReference>
<evidence type="ECO:0000313" key="3">
    <source>
        <dbReference type="EMBL" id="KAI5061422.1"/>
    </source>
</evidence>
<name>A0A9D4U5J1_ADICA</name>
<feature type="repeat" description="PPR" evidence="2">
    <location>
        <begin position="5"/>
        <end position="39"/>
    </location>
</feature>
<keyword evidence="1" id="KW-0677">Repeat</keyword>
<evidence type="ECO:0000256" key="1">
    <source>
        <dbReference type="ARBA" id="ARBA00022737"/>
    </source>
</evidence>
<dbReference type="Proteomes" id="UP000886520">
    <property type="component" value="Chromosome 23"/>
</dbReference>
<reference evidence="3" key="1">
    <citation type="submission" date="2021-01" db="EMBL/GenBank/DDBJ databases">
        <title>Adiantum capillus-veneris genome.</title>
        <authorList>
            <person name="Fang Y."/>
            <person name="Liao Q."/>
        </authorList>
    </citation>
    <scope>NUCLEOTIDE SEQUENCE</scope>
    <source>
        <strain evidence="3">H3</strain>
        <tissue evidence="3">Leaf</tissue>
    </source>
</reference>
<dbReference type="PANTHER" id="PTHR47926:SF533">
    <property type="entry name" value="DYW DOMAIN-CONTAINING PROTEIN"/>
    <property type="match status" value="1"/>
</dbReference>
<evidence type="ECO:0000256" key="2">
    <source>
        <dbReference type="PROSITE-ProRule" id="PRU00708"/>
    </source>
</evidence>
<organism evidence="3 4">
    <name type="scientific">Adiantum capillus-veneris</name>
    <name type="common">Maidenhair fern</name>
    <dbReference type="NCBI Taxonomy" id="13818"/>
    <lineage>
        <taxon>Eukaryota</taxon>
        <taxon>Viridiplantae</taxon>
        <taxon>Streptophyta</taxon>
        <taxon>Embryophyta</taxon>
        <taxon>Tracheophyta</taxon>
        <taxon>Polypodiopsida</taxon>
        <taxon>Polypodiidae</taxon>
        <taxon>Polypodiales</taxon>
        <taxon>Pteridineae</taxon>
        <taxon>Pteridaceae</taxon>
        <taxon>Vittarioideae</taxon>
        <taxon>Adiantum</taxon>
    </lineage>
</organism>
<dbReference type="InterPro" id="IPR046960">
    <property type="entry name" value="PPR_At4g14850-like_plant"/>
</dbReference>
<dbReference type="InterPro" id="IPR002885">
    <property type="entry name" value="PPR_rpt"/>
</dbReference>
<dbReference type="OrthoDB" id="881013at2759"/>
<dbReference type="PANTHER" id="PTHR47926">
    <property type="entry name" value="PENTATRICOPEPTIDE REPEAT-CONTAINING PROTEIN"/>
    <property type="match status" value="1"/>
</dbReference>
<dbReference type="AlphaFoldDB" id="A0A9D4U5J1"/>